<feature type="transmembrane region" description="Helical" evidence="2">
    <location>
        <begin position="6"/>
        <end position="25"/>
    </location>
</feature>
<dbReference type="Proteomes" id="UP000566597">
    <property type="component" value="Unassembled WGS sequence"/>
</dbReference>
<feature type="compositionally biased region" description="Acidic residues" evidence="1">
    <location>
        <begin position="143"/>
        <end position="157"/>
    </location>
</feature>
<feature type="transmembrane region" description="Helical" evidence="2">
    <location>
        <begin position="37"/>
        <end position="54"/>
    </location>
</feature>
<sequence>MKMWSFGLLFLASLIVSIVFFVLAIKKNDRSKKLMKGITFLAISYTLWLFVADISDSNFFIIFSFWIIAMALIYIFLLLLSGKMNFKKYQHISKLAVIPLSFLFFLGGVFIATNTDAPKKETPKKQEAPSNTNYYGENKDTNYDDVNDTSSASDEDFEKSLPTLNKKNNINAIEDMQNSIRNTLIPSINNDIKNDDSSNLKQELTVISNLSDESSEHSSSMLSDVKSDKYSDAAYDYWKEAITTLASIEDYVNEQLDGAKDIDYYYNQFEIALESLDDSYTNAIKTLTN</sequence>
<evidence type="ECO:0000256" key="1">
    <source>
        <dbReference type="SAM" id="MobiDB-lite"/>
    </source>
</evidence>
<keyword evidence="2" id="KW-0812">Transmembrane</keyword>
<evidence type="ECO:0000313" key="3">
    <source>
        <dbReference type="EMBL" id="EAH0250809.1"/>
    </source>
</evidence>
<evidence type="ECO:0000313" key="4">
    <source>
        <dbReference type="Proteomes" id="UP000566597"/>
    </source>
</evidence>
<keyword evidence="2" id="KW-0472">Membrane</keyword>
<accession>A0A6V9MJC5</accession>
<protein>
    <submittedName>
        <fullName evidence="3">Uncharacterized protein</fullName>
    </submittedName>
</protein>
<proteinExistence type="predicted"/>
<organism evidence="3 4">
    <name type="scientific">Listeria monocytogenes</name>
    <dbReference type="NCBI Taxonomy" id="1639"/>
    <lineage>
        <taxon>Bacteria</taxon>
        <taxon>Bacillati</taxon>
        <taxon>Bacillota</taxon>
        <taxon>Bacilli</taxon>
        <taxon>Bacillales</taxon>
        <taxon>Listeriaceae</taxon>
        <taxon>Listeria</taxon>
    </lineage>
</organism>
<name>A0A6V9MJC5_LISMN</name>
<comment type="caution">
    <text evidence="3">The sequence shown here is derived from an EMBL/GenBank/DDBJ whole genome shotgun (WGS) entry which is preliminary data.</text>
</comment>
<feature type="transmembrane region" description="Helical" evidence="2">
    <location>
        <begin position="60"/>
        <end position="80"/>
    </location>
</feature>
<feature type="region of interest" description="Disordered" evidence="1">
    <location>
        <begin position="118"/>
        <end position="158"/>
    </location>
</feature>
<dbReference type="AlphaFoldDB" id="A0A6V9MJC5"/>
<feature type="compositionally biased region" description="Basic and acidic residues" evidence="1">
    <location>
        <begin position="118"/>
        <end position="127"/>
    </location>
</feature>
<gene>
    <name evidence="3" type="ORF">D4U23_00245</name>
</gene>
<keyword evidence="2" id="KW-1133">Transmembrane helix</keyword>
<feature type="transmembrane region" description="Helical" evidence="2">
    <location>
        <begin position="92"/>
        <end position="112"/>
    </location>
</feature>
<evidence type="ECO:0000256" key="2">
    <source>
        <dbReference type="SAM" id="Phobius"/>
    </source>
</evidence>
<dbReference type="EMBL" id="AABEVT010000001">
    <property type="protein sequence ID" value="EAH0250809.1"/>
    <property type="molecule type" value="Genomic_DNA"/>
</dbReference>
<reference evidence="3 4" key="1">
    <citation type="submission" date="2019-04" db="EMBL/GenBank/DDBJ databases">
        <authorList>
            <person name="Ashton P.M."/>
            <person name="Dallman T."/>
            <person name="Nair S."/>
            <person name="De Pinna E."/>
            <person name="Peters T."/>
            <person name="Grant K."/>
        </authorList>
    </citation>
    <scope>NUCLEOTIDE SEQUENCE [LARGE SCALE GENOMIC DNA]</scope>
    <source>
        <strain evidence="3 4">406731</strain>
    </source>
</reference>